<dbReference type="AlphaFoldDB" id="A0AAV5CIE1"/>
<dbReference type="EMBL" id="BQKI01000007">
    <property type="protein sequence ID" value="GJM97895.1"/>
    <property type="molecule type" value="Genomic_DNA"/>
</dbReference>
<comment type="caution">
    <text evidence="1">The sequence shown here is derived from an EMBL/GenBank/DDBJ whole genome shotgun (WGS) entry which is preliminary data.</text>
</comment>
<dbReference type="Proteomes" id="UP001054889">
    <property type="component" value="Unassembled WGS sequence"/>
</dbReference>
<keyword evidence="2" id="KW-1185">Reference proteome</keyword>
<protein>
    <submittedName>
        <fullName evidence="1">Uncharacterized protein</fullName>
    </submittedName>
</protein>
<sequence length="166" mass="17740">METPTPVPPSRLLVSPLARRLESAAAGLGQGAHEHGPLSTGAMEHFRARRHGDVDWFRRRGGHGGGVVPWAAREGDEDHDAAVAFAPAERHGGAIICGGPRHHLSHRTGGTGGSGRSPYHRAPQRSTGALFRPIASRRWPPLQACACAAASSEPMEMREGNRRRSC</sequence>
<reference evidence="1" key="1">
    <citation type="journal article" date="2018" name="DNA Res.">
        <title>Multiple hybrid de novo genome assembly of finger millet, an orphan allotetraploid crop.</title>
        <authorList>
            <person name="Hatakeyama M."/>
            <person name="Aluri S."/>
            <person name="Balachadran M.T."/>
            <person name="Sivarajan S.R."/>
            <person name="Patrignani A."/>
            <person name="Gruter S."/>
            <person name="Poveda L."/>
            <person name="Shimizu-Inatsugi R."/>
            <person name="Baeten J."/>
            <person name="Francoijs K.J."/>
            <person name="Nataraja K.N."/>
            <person name="Reddy Y.A.N."/>
            <person name="Phadnis S."/>
            <person name="Ravikumar R.L."/>
            <person name="Schlapbach R."/>
            <person name="Sreeman S.M."/>
            <person name="Shimizu K.K."/>
        </authorList>
    </citation>
    <scope>NUCLEOTIDE SEQUENCE</scope>
</reference>
<accession>A0AAV5CIE1</accession>
<proteinExistence type="predicted"/>
<reference evidence="1" key="2">
    <citation type="submission" date="2021-12" db="EMBL/GenBank/DDBJ databases">
        <title>Resequencing data analysis of finger millet.</title>
        <authorList>
            <person name="Hatakeyama M."/>
            <person name="Aluri S."/>
            <person name="Balachadran M.T."/>
            <person name="Sivarajan S.R."/>
            <person name="Poveda L."/>
            <person name="Shimizu-Inatsugi R."/>
            <person name="Schlapbach R."/>
            <person name="Sreeman S.M."/>
            <person name="Shimizu K.K."/>
        </authorList>
    </citation>
    <scope>NUCLEOTIDE SEQUENCE</scope>
</reference>
<name>A0AAV5CIE1_ELECO</name>
<evidence type="ECO:0000313" key="2">
    <source>
        <dbReference type="Proteomes" id="UP001054889"/>
    </source>
</evidence>
<organism evidence="1 2">
    <name type="scientific">Eleusine coracana subsp. coracana</name>
    <dbReference type="NCBI Taxonomy" id="191504"/>
    <lineage>
        <taxon>Eukaryota</taxon>
        <taxon>Viridiplantae</taxon>
        <taxon>Streptophyta</taxon>
        <taxon>Embryophyta</taxon>
        <taxon>Tracheophyta</taxon>
        <taxon>Spermatophyta</taxon>
        <taxon>Magnoliopsida</taxon>
        <taxon>Liliopsida</taxon>
        <taxon>Poales</taxon>
        <taxon>Poaceae</taxon>
        <taxon>PACMAD clade</taxon>
        <taxon>Chloridoideae</taxon>
        <taxon>Cynodonteae</taxon>
        <taxon>Eleusininae</taxon>
        <taxon>Eleusine</taxon>
    </lineage>
</organism>
<gene>
    <name evidence="1" type="primary">ga14856</name>
    <name evidence="1" type="ORF">PR202_ga14856</name>
</gene>
<evidence type="ECO:0000313" key="1">
    <source>
        <dbReference type="EMBL" id="GJM97895.1"/>
    </source>
</evidence>